<dbReference type="Proteomes" id="UP001163850">
    <property type="component" value="Unassembled WGS sequence"/>
</dbReference>
<sequence>DEPNTWEEAKNSADSTQWRLAYEDELRSLKEMGVYKIVPRSEVPIGTKIRKGRPVFKIKKDENGKI</sequence>
<evidence type="ECO:0000313" key="1">
    <source>
        <dbReference type="EMBL" id="KAJ3983246.1"/>
    </source>
</evidence>
<feature type="non-terminal residue" evidence="1">
    <location>
        <position position="1"/>
    </location>
</feature>
<comment type="caution">
    <text evidence="1">The sequence shown here is derived from an EMBL/GenBank/DDBJ whole genome shotgun (WGS) entry which is preliminary data.</text>
</comment>
<feature type="non-terminal residue" evidence="1">
    <location>
        <position position="66"/>
    </location>
</feature>
<name>A0AA38US48_9AGAR</name>
<reference evidence="1" key="1">
    <citation type="submission" date="2022-08" db="EMBL/GenBank/DDBJ databases">
        <authorList>
            <consortium name="DOE Joint Genome Institute"/>
            <person name="Min B."/>
            <person name="Riley R."/>
            <person name="Sierra-Patev S."/>
            <person name="Naranjo-Ortiz M."/>
            <person name="Looney B."/>
            <person name="Konkel Z."/>
            <person name="Slot J.C."/>
            <person name="Sakamoto Y."/>
            <person name="Steenwyk J.L."/>
            <person name="Rokas A."/>
            <person name="Carro J."/>
            <person name="Camarero S."/>
            <person name="Ferreira P."/>
            <person name="Molpeceres G."/>
            <person name="Ruiz-Duenas F.J."/>
            <person name="Serrano A."/>
            <person name="Henrissat B."/>
            <person name="Drula E."/>
            <person name="Hughes K.W."/>
            <person name="Mata J.L."/>
            <person name="Ishikawa N.K."/>
            <person name="Vargas-Isla R."/>
            <person name="Ushijima S."/>
            <person name="Smith C.A."/>
            <person name="Ahrendt S."/>
            <person name="Andreopoulos W."/>
            <person name="He G."/>
            <person name="Labutti K."/>
            <person name="Lipzen A."/>
            <person name="Ng V."/>
            <person name="Sandor L."/>
            <person name="Barry K."/>
            <person name="Martinez A.T."/>
            <person name="Xiao Y."/>
            <person name="Gibbons J.G."/>
            <person name="Terashima K."/>
            <person name="Hibbett D.S."/>
            <person name="Grigoriev I.V."/>
        </authorList>
    </citation>
    <scope>NUCLEOTIDE SEQUENCE</scope>
    <source>
        <strain evidence="1">TFB7829</strain>
    </source>
</reference>
<evidence type="ECO:0000313" key="2">
    <source>
        <dbReference type="Proteomes" id="UP001163850"/>
    </source>
</evidence>
<organism evidence="1 2">
    <name type="scientific">Lentinula detonsa</name>
    <dbReference type="NCBI Taxonomy" id="2804962"/>
    <lineage>
        <taxon>Eukaryota</taxon>
        <taxon>Fungi</taxon>
        <taxon>Dikarya</taxon>
        <taxon>Basidiomycota</taxon>
        <taxon>Agaricomycotina</taxon>
        <taxon>Agaricomycetes</taxon>
        <taxon>Agaricomycetidae</taxon>
        <taxon>Agaricales</taxon>
        <taxon>Marasmiineae</taxon>
        <taxon>Omphalotaceae</taxon>
        <taxon>Lentinula</taxon>
    </lineage>
</organism>
<gene>
    <name evidence="1" type="ORF">F5890DRAFT_1396737</name>
</gene>
<accession>A0AA38US48</accession>
<dbReference type="EMBL" id="MU802029">
    <property type="protein sequence ID" value="KAJ3983246.1"/>
    <property type="molecule type" value="Genomic_DNA"/>
</dbReference>
<dbReference type="AlphaFoldDB" id="A0AA38US48"/>
<proteinExistence type="predicted"/>
<protein>
    <submittedName>
        <fullName evidence="1">Uncharacterized protein</fullName>
    </submittedName>
</protein>